<dbReference type="OMA" id="KCENINR"/>
<dbReference type="Pfam" id="PF05725">
    <property type="entry name" value="FNIP"/>
    <property type="match status" value="2"/>
</dbReference>
<dbReference type="OrthoDB" id="549243at2759"/>
<keyword evidence="1" id="KW-0677">Repeat</keyword>
<evidence type="ECO:0000313" key="3">
    <source>
        <dbReference type="Proteomes" id="UP000001064"/>
    </source>
</evidence>
<dbReference type="RefSeq" id="XP_003289378.1">
    <property type="nucleotide sequence ID" value="XM_003289330.1"/>
</dbReference>
<dbReference type="PANTHER" id="PTHR32134:SF169">
    <property type="entry name" value="FNIP REPEAT-CONTAINING PROTEIN-RELATED"/>
    <property type="match status" value="1"/>
</dbReference>
<gene>
    <name evidence="2" type="ORF">DICPUDRAFT_92282</name>
</gene>
<reference evidence="3" key="1">
    <citation type="journal article" date="2011" name="Genome Biol.">
        <title>Comparative genomics of the social amoebae Dictyostelium discoideum and Dictyostelium purpureum.</title>
        <authorList>
            <consortium name="US DOE Joint Genome Institute (JGI-PGF)"/>
            <person name="Sucgang R."/>
            <person name="Kuo A."/>
            <person name="Tian X."/>
            <person name="Salerno W."/>
            <person name="Parikh A."/>
            <person name="Feasley C.L."/>
            <person name="Dalin E."/>
            <person name="Tu H."/>
            <person name="Huang E."/>
            <person name="Barry K."/>
            <person name="Lindquist E."/>
            <person name="Shapiro H."/>
            <person name="Bruce D."/>
            <person name="Schmutz J."/>
            <person name="Salamov A."/>
            <person name="Fey P."/>
            <person name="Gaudet P."/>
            <person name="Anjard C."/>
            <person name="Babu M.M."/>
            <person name="Basu S."/>
            <person name="Bushmanova Y."/>
            <person name="van der Wel H."/>
            <person name="Katoh-Kurasawa M."/>
            <person name="Dinh C."/>
            <person name="Coutinho P.M."/>
            <person name="Saito T."/>
            <person name="Elias M."/>
            <person name="Schaap P."/>
            <person name="Kay R.R."/>
            <person name="Henrissat B."/>
            <person name="Eichinger L."/>
            <person name="Rivero F."/>
            <person name="Putnam N.H."/>
            <person name="West C.M."/>
            <person name="Loomis W.F."/>
            <person name="Chisholm R.L."/>
            <person name="Shaulsky G."/>
            <person name="Strassmann J.E."/>
            <person name="Queller D.C."/>
            <person name="Kuspa A."/>
            <person name="Grigoriev I.V."/>
        </authorList>
    </citation>
    <scope>NUCLEOTIDE SEQUENCE [LARGE SCALE GENOMIC DNA]</scope>
    <source>
        <strain evidence="3">QSDP1</strain>
    </source>
</reference>
<dbReference type="EMBL" id="GL871112">
    <property type="protein sequence ID" value="EGC34085.1"/>
    <property type="molecule type" value="Genomic_DNA"/>
</dbReference>
<dbReference type="InterPro" id="IPR008615">
    <property type="entry name" value="FNIP"/>
</dbReference>
<protein>
    <recommendedName>
        <fullName evidence="4">FNIP repeat-containing protein</fullName>
    </recommendedName>
</protein>
<dbReference type="PANTHER" id="PTHR32134">
    <property type="entry name" value="FNIP REPEAT-CONTAINING PROTEIN"/>
    <property type="match status" value="1"/>
</dbReference>
<evidence type="ECO:0000256" key="1">
    <source>
        <dbReference type="ARBA" id="ARBA00022737"/>
    </source>
</evidence>
<sequence length="614" mass="71269">MNNNIEKEQPIILKRKRENFEDENNYQNKLNKYFNLVWKNIYLRKLILYYLKVYNIFFGIRTFDSVESLLKFKNKEYLSQVIIDNSIKKDMVRTNAKIPSWIQLIHIPSYYDQSILKDAYNLHTLCIYGNECTIEIPPNTLPASITDLKLYGYTFEILQDVLPKNLKKFSYSVRNNNTITENSLPDSLLELTFHLQIINDQFPIKRGFLPKGLLTLNFDSIFDLELPNDFELPPSLTSLNIKCKELNFKLPPTLKILTLRVYRSFIKENALPSSLEHLSISTLIINDQIYHYQQLSHKLITSNITSLVLGNNTPIIDKFGISILPKCLKSLSFRNCNERLLPWLLPKGLVNLNFQSTFASFDNAGYPLIEDNIFPNSLKYINFGASYNQPIGINVLPRSGNLKTVIFGCCFSQIIHPDSIPSSVELLVIKNSNYEHPIVLSNNPKTLIKCENINRYIKQFEHTPEQLEALALPVFFNAQLSCLSLQNFVNLKKLIFDFEFNQEILEKDLPLNNRIQTLELGKEFNKVLYLDYFKNLECLIINGANPTLQTTITTLQNNDDENGDVGETKTYNFYSLKVIEVTIDTSTKFLDNLDPMYYQFIKLIKKHNSKLKYK</sequence>
<evidence type="ECO:0000313" key="2">
    <source>
        <dbReference type="EMBL" id="EGC34085.1"/>
    </source>
</evidence>
<dbReference type="InterPro" id="IPR051251">
    <property type="entry name" value="STK_FNIP-Repeat"/>
</dbReference>
<dbReference type="Proteomes" id="UP000001064">
    <property type="component" value="Unassembled WGS sequence"/>
</dbReference>
<keyword evidence="3" id="KW-1185">Reference proteome</keyword>
<accession>F0ZPN9</accession>
<dbReference type="FunCoup" id="F0ZPN9">
    <property type="interactions" value="23"/>
</dbReference>
<dbReference type="SUPFAM" id="SSF52058">
    <property type="entry name" value="L domain-like"/>
    <property type="match status" value="1"/>
</dbReference>
<organism evidence="2 3">
    <name type="scientific">Dictyostelium purpureum</name>
    <name type="common">Slime mold</name>
    <dbReference type="NCBI Taxonomy" id="5786"/>
    <lineage>
        <taxon>Eukaryota</taxon>
        <taxon>Amoebozoa</taxon>
        <taxon>Evosea</taxon>
        <taxon>Eumycetozoa</taxon>
        <taxon>Dictyostelia</taxon>
        <taxon>Dictyosteliales</taxon>
        <taxon>Dictyosteliaceae</taxon>
        <taxon>Dictyostelium</taxon>
    </lineage>
</organism>
<dbReference type="GeneID" id="10502351"/>
<proteinExistence type="predicted"/>
<dbReference type="VEuPathDB" id="AmoebaDB:DICPUDRAFT_92282"/>
<dbReference type="AlphaFoldDB" id="F0ZPN9"/>
<name>F0ZPN9_DICPU</name>
<dbReference type="KEGG" id="dpp:DICPUDRAFT_92282"/>
<dbReference type="InParanoid" id="F0ZPN9"/>
<evidence type="ECO:0008006" key="4">
    <source>
        <dbReference type="Google" id="ProtNLM"/>
    </source>
</evidence>